<comment type="subcellular location">
    <subcellularLocation>
        <location evidence="1">Cytoplasmic vesicle membrane</location>
    </subcellularLocation>
    <subcellularLocation>
        <location evidence="2">Endomembrane system</location>
        <topology evidence="2">Peripheral membrane protein</topology>
    </subcellularLocation>
    <subcellularLocation>
        <location evidence="6">Synapse</location>
    </subcellularLocation>
</comment>
<dbReference type="SMART" id="SM00164">
    <property type="entry name" value="TBC"/>
    <property type="match status" value="1"/>
</dbReference>
<reference evidence="8 9" key="1">
    <citation type="submission" date="2016-11" db="EMBL/GenBank/DDBJ databases">
        <title>The macronuclear genome of Stentor coeruleus: a giant cell with tiny introns.</title>
        <authorList>
            <person name="Slabodnick M."/>
            <person name="Ruby J.G."/>
            <person name="Reiff S.B."/>
            <person name="Swart E.C."/>
            <person name="Gosai S."/>
            <person name="Prabakaran S."/>
            <person name="Witkowska E."/>
            <person name="Larue G.E."/>
            <person name="Fisher S."/>
            <person name="Freeman R.M."/>
            <person name="Gunawardena J."/>
            <person name="Chu W."/>
            <person name="Stover N.A."/>
            <person name="Gregory B.D."/>
            <person name="Nowacki M."/>
            <person name="Derisi J."/>
            <person name="Roy S.W."/>
            <person name="Marshall W.F."/>
            <person name="Sood P."/>
        </authorList>
    </citation>
    <scope>NUCLEOTIDE SEQUENCE [LARGE SCALE GENOMIC DNA]</scope>
    <source>
        <strain evidence="8">WM001</strain>
    </source>
</reference>
<dbReference type="GO" id="GO:0012505">
    <property type="term" value="C:endomembrane system"/>
    <property type="evidence" value="ECO:0007669"/>
    <property type="project" value="UniProtKB-SubCell"/>
</dbReference>
<accession>A0A1R2CZV3</accession>
<dbReference type="InterPro" id="IPR006571">
    <property type="entry name" value="TLDc_dom"/>
</dbReference>
<dbReference type="EMBL" id="MPUH01000025">
    <property type="protein sequence ID" value="OMJ94525.1"/>
    <property type="molecule type" value="Genomic_DNA"/>
</dbReference>
<evidence type="ECO:0000259" key="7">
    <source>
        <dbReference type="PROSITE" id="PS51886"/>
    </source>
</evidence>
<name>A0A1R2CZV3_9CILI</name>
<keyword evidence="5" id="KW-0968">Cytoplasmic vesicle</keyword>
<dbReference type="PANTHER" id="PTHR23354">
    <property type="entry name" value="NUCLEOLAR PROTEIN 7/ESTROGEN RECEPTOR COACTIVATOR-RELATED"/>
    <property type="match status" value="1"/>
</dbReference>
<feature type="domain" description="TLDc" evidence="7">
    <location>
        <begin position="362"/>
        <end position="524"/>
    </location>
</feature>
<evidence type="ECO:0000256" key="2">
    <source>
        <dbReference type="ARBA" id="ARBA00004184"/>
    </source>
</evidence>
<dbReference type="OrthoDB" id="26679at2759"/>
<dbReference type="Proteomes" id="UP000187209">
    <property type="component" value="Unassembled WGS sequence"/>
</dbReference>
<dbReference type="InterPro" id="IPR000195">
    <property type="entry name" value="Rab-GAP-TBC_dom"/>
</dbReference>
<dbReference type="SMART" id="SM00584">
    <property type="entry name" value="TLDc"/>
    <property type="match status" value="1"/>
</dbReference>
<dbReference type="Pfam" id="PF07534">
    <property type="entry name" value="TLD"/>
    <property type="match status" value="1"/>
</dbReference>
<dbReference type="Gene3D" id="1.10.472.80">
    <property type="entry name" value="Ypt/Rab-GAP domain of gyp1p, domain 3"/>
    <property type="match status" value="1"/>
</dbReference>
<dbReference type="SUPFAM" id="SSF47923">
    <property type="entry name" value="Ypt/Rab-GAP domain of gyp1p"/>
    <property type="match status" value="1"/>
</dbReference>
<evidence type="ECO:0000313" key="8">
    <source>
        <dbReference type="EMBL" id="OMJ94525.1"/>
    </source>
</evidence>
<keyword evidence="4" id="KW-0472">Membrane</keyword>
<evidence type="ECO:0000256" key="6">
    <source>
        <dbReference type="ARBA" id="ARBA00034103"/>
    </source>
</evidence>
<evidence type="ECO:0000256" key="4">
    <source>
        <dbReference type="ARBA" id="ARBA00023136"/>
    </source>
</evidence>
<dbReference type="InterPro" id="IPR035969">
    <property type="entry name" value="Rab-GAP_TBC_sf"/>
</dbReference>
<proteinExistence type="predicted"/>
<dbReference type="GO" id="GO:0030659">
    <property type="term" value="C:cytoplasmic vesicle membrane"/>
    <property type="evidence" value="ECO:0007669"/>
    <property type="project" value="UniProtKB-SubCell"/>
</dbReference>
<dbReference type="PANTHER" id="PTHR23354:SF122">
    <property type="entry name" value="GTPASE-ACTIVATING PROTEIN SKYWALKER"/>
    <property type="match status" value="1"/>
</dbReference>
<evidence type="ECO:0000256" key="5">
    <source>
        <dbReference type="ARBA" id="ARBA00023329"/>
    </source>
</evidence>
<dbReference type="Pfam" id="PF00566">
    <property type="entry name" value="RabGAP-TBC"/>
    <property type="match status" value="1"/>
</dbReference>
<evidence type="ECO:0000256" key="3">
    <source>
        <dbReference type="ARBA" id="ARBA00023018"/>
    </source>
</evidence>
<keyword evidence="9" id="KW-1185">Reference proteome</keyword>
<protein>
    <recommendedName>
        <fullName evidence="7">TLDc domain-containing protein</fullName>
    </recommendedName>
</protein>
<evidence type="ECO:0000256" key="1">
    <source>
        <dbReference type="ARBA" id="ARBA00004156"/>
    </source>
</evidence>
<comment type="caution">
    <text evidence="8">The sequence shown here is derived from an EMBL/GenBank/DDBJ whole genome shotgun (WGS) entry which is preliminary data.</text>
</comment>
<sequence length="525" mass="60612">MGASCYSSKNHSQKRFSRIESCTNGWIQNGFFDLHELLNECVEIKLSLYLSNQHHLQILWNDVTTELVQQGENLKSQTLKKLVRRGIPDAHIKDLFYALFDYSEYEFSNHVKCVFPIEIPNEFVQIPTFSENTQLTDAVLKIYLNPEGKSALSRIMWTLSNYHNSTLCYSPQVINVGSLLLIYMNEEETYETLSTMIKLSQKKKELVSKYFTSSQEELGIMTGMITKIIRHKCEELIECLEKKNTKFEDCVVKILQSFGVGYFPFTFLSRLLSVFIIEGNKALMKVIISVFIAYSETIISSDCEDFNEELKTLFFAISYSDVIFTKAFKIRFTKYNFDDMPTKITTKMARKLYRPFLDKKFHVLKEHIIERLWVELPNLYRAYGPKCIYSSSEHGTSLRTLYRITDEYQEKTPMIFIVLSQNKEVYGIYIDQALQKHKDYIGGTESFMFQGDPIFEIYRCVGNDTMIALVKDKMICFGGGNHGPALCVNEDLSIGQSYPSQTFGNKPFGSGYFDIVSCELFVLGS</sequence>
<organism evidence="8 9">
    <name type="scientific">Stentor coeruleus</name>
    <dbReference type="NCBI Taxonomy" id="5963"/>
    <lineage>
        <taxon>Eukaryota</taxon>
        <taxon>Sar</taxon>
        <taxon>Alveolata</taxon>
        <taxon>Ciliophora</taxon>
        <taxon>Postciliodesmatophora</taxon>
        <taxon>Heterotrichea</taxon>
        <taxon>Heterotrichida</taxon>
        <taxon>Stentoridae</taxon>
        <taxon>Stentor</taxon>
    </lineage>
</organism>
<keyword evidence="3" id="KW-0770">Synapse</keyword>
<gene>
    <name evidence="8" type="ORF">SteCoe_2306</name>
</gene>
<dbReference type="PROSITE" id="PS51886">
    <property type="entry name" value="TLDC"/>
    <property type="match status" value="1"/>
</dbReference>
<dbReference type="AlphaFoldDB" id="A0A1R2CZV3"/>
<evidence type="ECO:0000313" key="9">
    <source>
        <dbReference type="Proteomes" id="UP000187209"/>
    </source>
</evidence>